<dbReference type="InterPro" id="IPR007345">
    <property type="entry name" value="Polysacch_pyruvyl_Trfase"/>
</dbReference>
<evidence type="ECO:0000313" key="3">
    <source>
        <dbReference type="Proteomes" id="UP000663452"/>
    </source>
</evidence>
<protein>
    <submittedName>
        <fullName evidence="2">Polysaccharide pyruvyl transferase CsaB</fullName>
    </submittedName>
</protein>
<dbReference type="Pfam" id="PF04230">
    <property type="entry name" value="PS_pyruv_trans"/>
    <property type="match status" value="1"/>
</dbReference>
<dbReference type="Proteomes" id="UP000663452">
    <property type="component" value="Chromosome"/>
</dbReference>
<name>A0ABX7LBL9_9BACL</name>
<proteinExistence type="predicted"/>
<evidence type="ECO:0000259" key="1">
    <source>
        <dbReference type="Pfam" id="PF04230"/>
    </source>
</evidence>
<gene>
    <name evidence="2" type="primary">csaB</name>
    <name evidence="2" type="ORF">JRJ22_27020</name>
</gene>
<evidence type="ECO:0000313" key="2">
    <source>
        <dbReference type="EMBL" id="QSF44756.1"/>
    </source>
</evidence>
<feature type="domain" description="Polysaccharide pyruvyl transferase" evidence="1">
    <location>
        <begin position="18"/>
        <end position="313"/>
    </location>
</feature>
<reference evidence="2 3" key="1">
    <citation type="submission" date="2021-02" db="EMBL/GenBank/DDBJ databases">
        <title>Paenibacillus tianjinensis sp. nov.</title>
        <authorList>
            <person name="Liu H."/>
        </authorList>
    </citation>
    <scope>NUCLEOTIDE SEQUENCE [LARGE SCALE GENOMIC DNA]</scope>
    <source>
        <strain evidence="2 3">TB2019</strain>
    </source>
</reference>
<keyword evidence="2" id="KW-0808">Transferase</keyword>
<dbReference type="GO" id="GO:0016740">
    <property type="term" value="F:transferase activity"/>
    <property type="evidence" value="ECO:0007669"/>
    <property type="project" value="UniProtKB-KW"/>
</dbReference>
<organism evidence="2 3">
    <name type="scientific">Paenibacillus tianjinensis</name>
    <dbReference type="NCBI Taxonomy" id="2810347"/>
    <lineage>
        <taxon>Bacteria</taxon>
        <taxon>Bacillati</taxon>
        <taxon>Bacillota</taxon>
        <taxon>Bacilli</taxon>
        <taxon>Bacillales</taxon>
        <taxon>Paenibacillaceae</taxon>
        <taxon>Paenibacillus</taxon>
    </lineage>
</organism>
<dbReference type="EMBL" id="CP070969">
    <property type="protein sequence ID" value="QSF44756.1"/>
    <property type="molecule type" value="Genomic_DNA"/>
</dbReference>
<dbReference type="PANTHER" id="PTHR36836">
    <property type="entry name" value="COLANIC ACID BIOSYNTHESIS PROTEIN WCAK"/>
    <property type="match status" value="1"/>
</dbReference>
<keyword evidence="3" id="KW-1185">Reference proteome</keyword>
<dbReference type="PANTHER" id="PTHR36836:SF1">
    <property type="entry name" value="COLANIC ACID BIOSYNTHESIS PROTEIN WCAK"/>
    <property type="match status" value="1"/>
</dbReference>
<accession>A0ABX7LBL9</accession>
<dbReference type="RefSeq" id="WP_206102278.1">
    <property type="nucleotide sequence ID" value="NZ_CP070969.1"/>
</dbReference>
<sequence length="382" mass="41762">MVATAQKIIISGYYGFRNSGDEAVLQSILNALQKQSQAAGITIEPIVLSIDPEWTTATYGVKSVHRMKLGEVRRAISESAGLISGGGSLLQDVTGSKTIPYYLGIVKLAQWLGKPTFIYAQGIGPVNRKLFHPLIKSVFRKCVYVSVRDEKSRLLLQSMGLDGSKIEVVPDPVMGLELPAVPGTPAQAPQSPNSSVSALKTVGVSVRYWEESRRELDAIAEGLVQACAEAPLHLRFLPFHHPPDNEASRYVIQKLERKIAALGGAVSLCEDALHPQQMLREVAGCDALIGMRLHSLIYAAGRRVPLMGISYDPKIDHFLEQIRSTPVGSTQTLEGSVVATEILHLLEQGEAWRREREPLIAALVEAAEAPARQITEYFRRKG</sequence>
<dbReference type="InterPro" id="IPR019896">
    <property type="entry name" value="Polysacch_pyruvyl_Trfase_CsaB"/>
</dbReference>
<dbReference type="NCBIfam" id="TIGR03609">
    <property type="entry name" value="S_layer_CsaB"/>
    <property type="match status" value="1"/>
</dbReference>